<reference evidence="1" key="2">
    <citation type="journal article" date="2015" name="Fish Shellfish Immunol.">
        <title>Early steps in the European eel (Anguilla anguilla)-Vibrio vulnificus interaction in the gills: Role of the RtxA13 toxin.</title>
        <authorList>
            <person name="Callol A."/>
            <person name="Pajuelo D."/>
            <person name="Ebbesson L."/>
            <person name="Teles M."/>
            <person name="MacKenzie S."/>
            <person name="Amaro C."/>
        </authorList>
    </citation>
    <scope>NUCLEOTIDE SEQUENCE</scope>
</reference>
<accession>A0A0E9QY80</accession>
<proteinExistence type="predicted"/>
<reference evidence="1" key="1">
    <citation type="submission" date="2014-11" db="EMBL/GenBank/DDBJ databases">
        <authorList>
            <person name="Amaro Gonzalez C."/>
        </authorList>
    </citation>
    <scope>NUCLEOTIDE SEQUENCE</scope>
</reference>
<sequence length="49" mass="5958">MEWLRVRRQIRSASESNSLIFLNVFTHLKPTYRRLLNLVIIQILVIMKF</sequence>
<dbReference type="EMBL" id="GBXM01087529">
    <property type="protein sequence ID" value="JAH21048.1"/>
    <property type="molecule type" value="Transcribed_RNA"/>
</dbReference>
<name>A0A0E9QY80_ANGAN</name>
<protein>
    <submittedName>
        <fullName evidence="1">Uncharacterized protein</fullName>
    </submittedName>
</protein>
<dbReference type="AlphaFoldDB" id="A0A0E9QY80"/>
<organism evidence="1">
    <name type="scientific">Anguilla anguilla</name>
    <name type="common">European freshwater eel</name>
    <name type="synonym">Muraena anguilla</name>
    <dbReference type="NCBI Taxonomy" id="7936"/>
    <lineage>
        <taxon>Eukaryota</taxon>
        <taxon>Metazoa</taxon>
        <taxon>Chordata</taxon>
        <taxon>Craniata</taxon>
        <taxon>Vertebrata</taxon>
        <taxon>Euteleostomi</taxon>
        <taxon>Actinopterygii</taxon>
        <taxon>Neopterygii</taxon>
        <taxon>Teleostei</taxon>
        <taxon>Anguilliformes</taxon>
        <taxon>Anguillidae</taxon>
        <taxon>Anguilla</taxon>
    </lineage>
</organism>
<evidence type="ECO:0000313" key="1">
    <source>
        <dbReference type="EMBL" id="JAH21048.1"/>
    </source>
</evidence>